<feature type="region of interest" description="Disordered" evidence="1">
    <location>
        <begin position="620"/>
        <end position="662"/>
    </location>
</feature>
<dbReference type="AlphaFoldDB" id="A0A2H3AXT7"/>
<feature type="non-terminal residue" evidence="2">
    <location>
        <position position="1"/>
    </location>
</feature>
<dbReference type="Proteomes" id="UP000218334">
    <property type="component" value="Unassembled WGS sequence"/>
</dbReference>
<dbReference type="EMBL" id="KZ293499">
    <property type="protein sequence ID" value="PBK59662.1"/>
    <property type="molecule type" value="Genomic_DNA"/>
</dbReference>
<feature type="compositionally biased region" description="Basic and acidic residues" evidence="1">
    <location>
        <begin position="624"/>
        <end position="634"/>
    </location>
</feature>
<dbReference type="InterPro" id="IPR041078">
    <property type="entry name" value="Plavaka"/>
</dbReference>
<evidence type="ECO:0000256" key="1">
    <source>
        <dbReference type="SAM" id="MobiDB-lite"/>
    </source>
</evidence>
<sequence>LIDDIETVYHPYSGLLPRIESLEEYNLGVTESDGEGVVASAIDPQPWRPFCSLLEFELCEFVLDASLTNELTATLLDILERCSTEKNLTSDQSLAHLRYPKDISKLWDQASIHQTPARKQHHYDVYHRSLWQWALDLIQDPILAPHFTWDAVRLSKWNGKEFVRFQHEPWTADQFWNLQDTLPASGKPLAYILYADKTRLSSFGTAQGYPMVVRCANLPVDIRNGNGVGGGRVVGWLPIVPELPEHKRKPYFADFKREVWHAALNRILQPVYQASKLGEWVQVPGRSEPIHVFPVLLMLSADYEEQSIMALIRGSGGKKPCTICLVPDDEQYKLDVEYEHHSRGQVRAVLQSVAAMRMKGEQNQLLSELGLHSIENIFFNWERADPYLALSFDRLHAFHDGLFGKHFRGEVVLRIDHLDRQDREQADNQIHSFPRWRNLYHFQGGFMTITFTDGAKYEDLSKQILFVVHNILTKQRDKHGYLLLKCIRSYLELDMYSDLHVHTTKTLQAIEAHAQQFGKLVQEYEKVTQQIDPNAKSWNFPKIHSLKHMARDIMEKGATRNYNTKPNEKMHGSLKDSYQLRTNFKDVAEQILRVDQWFNAASFIRQQIDLHDEQLQFNEDNEINDDKENSNEDKGGDEDGSNEDHGDGDNDNEDNSDSTAQETEVHLCQRLSTYMIKVFEDHPEEIPMQNNEKDIQVQLYGLLKTYYRSTVDWKATADYLRCSPNFYNHPRYDCVLINAVEGLYFAQLVLLFECKIEDKAFPIALVHPFSEPVSTLDADLGFYRVRAAKRRSSVFISTYSIVRGALLVEDFGYKTNDGPDAMKEYLVVDVIDADMFLRMKTL</sequence>
<dbReference type="Pfam" id="PF18759">
    <property type="entry name" value="Plavaka"/>
    <property type="match status" value="1"/>
</dbReference>
<accession>A0A2H3AXT7</accession>
<name>A0A2H3AXT7_9AGAR</name>
<organism evidence="2 3">
    <name type="scientific">Armillaria solidipes</name>
    <dbReference type="NCBI Taxonomy" id="1076256"/>
    <lineage>
        <taxon>Eukaryota</taxon>
        <taxon>Fungi</taxon>
        <taxon>Dikarya</taxon>
        <taxon>Basidiomycota</taxon>
        <taxon>Agaricomycotina</taxon>
        <taxon>Agaricomycetes</taxon>
        <taxon>Agaricomycetidae</taxon>
        <taxon>Agaricales</taxon>
        <taxon>Marasmiineae</taxon>
        <taxon>Physalacriaceae</taxon>
        <taxon>Armillaria</taxon>
    </lineage>
</organism>
<dbReference type="STRING" id="1076256.A0A2H3AXT7"/>
<evidence type="ECO:0000313" key="2">
    <source>
        <dbReference type="EMBL" id="PBK59662.1"/>
    </source>
</evidence>
<evidence type="ECO:0000313" key="3">
    <source>
        <dbReference type="Proteomes" id="UP000218334"/>
    </source>
</evidence>
<keyword evidence="3" id="KW-1185">Reference proteome</keyword>
<protein>
    <submittedName>
        <fullName evidence="2">Uncharacterized protein</fullName>
    </submittedName>
</protein>
<feature type="non-terminal residue" evidence="2">
    <location>
        <position position="842"/>
    </location>
</feature>
<gene>
    <name evidence="2" type="ORF">ARMSODRAFT_848553</name>
</gene>
<reference evidence="3" key="1">
    <citation type="journal article" date="2017" name="Nat. Ecol. Evol.">
        <title>Genome expansion and lineage-specific genetic innovations in the forest pathogenic fungi Armillaria.</title>
        <authorList>
            <person name="Sipos G."/>
            <person name="Prasanna A.N."/>
            <person name="Walter M.C."/>
            <person name="O'Connor E."/>
            <person name="Balint B."/>
            <person name="Krizsan K."/>
            <person name="Kiss B."/>
            <person name="Hess J."/>
            <person name="Varga T."/>
            <person name="Slot J."/>
            <person name="Riley R."/>
            <person name="Boka B."/>
            <person name="Rigling D."/>
            <person name="Barry K."/>
            <person name="Lee J."/>
            <person name="Mihaltcheva S."/>
            <person name="LaButti K."/>
            <person name="Lipzen A."/>
            <person name="Waldron R."/>
            <person name="Moloney N.M."/>
            <person name="Sperisen C."/>
            <person name="Kredics L."/>
            <person name="Vagvoelgyi C."/>
            <person name="Patrignani A."/>
            <person name="Fitzpatrick D."/>
            <person name="Nagy I."/>
            <person name="Doyle S."/>
            <person name="Anderson J.B."/>
            <person name="Grigoriev I.V."/>
            <person name="Gueldener U."/>
            <person name="Muensterkoetter M."/>
            <person name="Nagy L.G."/>
        </authorList>
    </citation>
    <scope>NUCLEOTIDE SEQUENCE [LARGE SCALE GENOMIC DNA]</scope>
    <source>
        <strain evidence="3">28-4</strain>
    </source>
</reference>
<proteinExistence type="predicted"/>